<evidence type="ECO:0000313" key="2">
    <source>
        <dbReference type="EMBL" id="TRY00102.1"/>
    </source>
</evidence>
<dbReference type="InterPro" id="IPR016181">
    <property type="entry name" value="Acyl_CoA_acyltransferase"/>
</dbReference>
<dbReference type="Gene3D" id="3.40.630.30">
    <property type="match status" value="1"/>
</dbReference>
<dbReference type="PROSITE" id="PS51186">
    <property type="entry name" value="GNAT"/>
    <property type="match status" value="1"/>
</dbReference>
<dbReference type="Proteomes" id="UP000315938">
    <property type="component" value="Unassembled WGS sequence"/>
</dbReference>
<comment type="caution">
    <text evidence="2">The sequence shown here is derived from an EMBL/GenBank/DDBJ whole genome shotgun (WGS) entry which is preliminary data.</text>
</comment>
<dbReference type="InterPro" id="IPR000182">
    <property type="entry name" value="GNAT_dom"/>
</dbReference>
<organism evidence="2 3">
    <name type="scientific">Acholeplasma laidlawii</name>
    <dbReference type="NCBI Taxonomy" id="2148"/>
    <lineage>
        <taxon>Bacteria</taxon>
        <taxon>Bacillati</taxon>
        <taxon>Mycoplasmatota</taxon>
        <taxon>Mollicutes</taxon>
        <taxon>Acholeplasmatales</taxon>
        <taxon>Acholeplasmataceae</taxon>
        <taxon>Acholeplasma</taxon>
    </lineage>
</organism>
<dbReference type="EMBL" id="VKID01000001">
    <property type="protein sequence ID" value="TRY00102.1"/>
    <property type="molecule type" value="Genomic_DNA"/>
</dbReference>
<dbReference type="AlphaFoldDB" id="A0A553IIV5"/>
<evidence type="ECO:0000259" key="1">
    <source>
        <dbReference type="PROSITE" id="PS51186"/>
    </source>
</evidence>
<proteinExistence type="predicted"/>
<protein>
    <submittedName>
        <fullName evidence="2">GNAT family N-acetyltransferase</fullName>
    </submittedName>
</protein>
<dbReference type="GeneID" id="41338627"/>
<keyword evidence="2" id="KW-0808">Transferase</keyword>
<dbReference type="Pfam" id="PF00583">
    <property type="entry name" value="Acetyltransf_1"/>
    <property type="match status" value="1"/>
</dbReference>
<sequence length="162" mass="19011">MDFNHITIEYISDINSEQLQNIERSDVSESFVDSLDSINAYTNYGLEHHLKGHTYLIKYQNVLAGVLLIGEGISWETDPLELKDVPFYRLMDFIIIQKYRNVGLGSFVIEKVISNMYEEFGVRPIVLGVHKDNIGAEKFYYKHGFVKTNYMDDDDYYFIRWT</sequence>
<evidence type="ECO:0000313" key="3">
    <source>
        <dbReference type="Proteomes" id="UP000315938"/>
    </source>
</evidence>
<dbReference type="GO" id="GO:0016747">
    <property type="term" value="F:acyltransferase activity, transferring groups other than amino-acyl groups"/>
    <property type="evidence" value="ECO:0007669"/>
    <property type="project" value="InterPro"/>
</dbReference>
<dbReference type="RefSeq" id="WP_012242397.1">
    <property type="nucleotide sequence ID" value="NZ_JACAOE010000001.1"/>
</dbReference>
<gene>
    <name evidence="2" type="ORF">FNV44_03395</name>
</gene>
<reference evidence="2 3" key="1">
    <citation type="submission" date="2019-07" db="EMBL/GenBank/DDBJ databases">
        <title>Genome sequence of Acholeplasma laidlawii strain with increased resistance to erythromycin.</title>
        <authorList>
            <person name="Medvedeva E.S."/>
            <person name="Baranova N.B."/>
            <person name="Siniagina M.N."/>
            <person name="Mouzykantov A."/>
            <person name="Chernova O.A."/>
            <person name="Chernov V.M."/>
        </authorList>
    </citation>
    <scope>NUCLEOTIDE SEQUENCE [LARGE SCALE GENOMIC DNA]</scope>
    <source>
        <strain evidence="2 3">PG8REry</strain>
    </source>
</reference>
<accession>A0A553IIV5</accession>
<feature type="domain" description="N-acetyltransferase" evidence="1">
    <location>
        <begin position="6"/>
        <end position="162"/>
    </location>
</feature>
<name>A0A553IIV5_ACHLA</name>
<dbReference type="SUPFAM" id="SSF55729">
    <property type="entry name" value="Acyl-CoA N-acyltransferases (Nat)"/>
    <property type="match status" value="1"/>
</dbReference>